<dbReference type="EMBL" id="JAVRFF010000044">
    <property type="protein sequence ID" value="MDT0476590.1"/>
    <property type="molecule type" value="Genomic_DNA"/>
</dbReference>
<keyword evidence="2" id="KW-1185">Reference proteome</keyword>
<reference evidence="1" key="1">
    <citation type="submission" date="2024-05" db="EMBL/GenBank/DDBJ databases">
        <title>30 novel species of actinomycetes from the DSMZ collection.</title>
        <authorList>
            <person name="Nouioui I."/>
        </authorList>
    </citation>
    <scope>NUCLEOTIDE SEQUENCE</scope>
    <source>
        <strain evidence="1">DSM 41014</strain>
    </source>
</reference>
<accession>A0ABU2UU50</accession>
<proteinExistence type="predicted"/>
<dbReference type="Proteomes" id="UP001180489">
    <property type="component" value="Unassembled WGS sequence"/>
</dbReference>
<comment type="caution">
    <text evidence="1">The sequence shown here is derived from an EMBL/GenBank/DDBJ whole genome shotgun (WGS) entry which is preliminary data.</text>
</comment>
<gene>
    <name evidence="1" type="ORF">RM863_31135</name>
</gene>
<dbReference type="RefSeq" id="WP_311637165.1">
    <property type="nucleotide sequence ID" value="NZ_JAVRFF010000044.1"/>
</dbReference>
<organism evidence="1 2">
    <name type="scientific">Streptomyces hintoniae</name>
    <dbReference type="NCBI Taxonomy" id="3075521"/>
    <lineage>
        <taxon>Bacteria</taxon>
        <taxon>Bacillati</taxon>
        <taxon>Actinomycetota</taxon>
        <taxon>Actinomycetes</taxon>
        <taxon>Kitasatosporales</taxon>
        <taxon>Streptomycetaceae</taxon>
        <taxon>Streptomyces</taxon>
    </lineage>
</organism>
<name>A0ABU2UU50_9ACTN</name>
<evidence type="ECO:0000313" key="2">
    <source>
        <dbReference type="Proteomes" id="UP001180489"/>
    </source>
</evidence>
<evidence type="ECO:0000313" key="1">
    <source>
        <dbReference type="EMBL" id="MDT0476590.1"/>
    </source>
</evidence>
<protein>
    <submittedName>
        <fullName evidence="1">Uncharacterized protein</fullName>
    </submittedName>
</protein>
<sequence>MAPALGAVSLSGCPAELPSLVREIDDGGLVVAVREAPLADAESAWTAPEEPGVRTVLVP</sequence>